<name>A0A366JXV1_CYTFI</name>
<organism evidence="1 2">
    <name type="scientific">Cytobacillus firmus</name>
    <name type="common">Bacillus firmus</name>
    <dbReference type="NCBI Taxonomy" id="1399"/>
    <lineage>
        <taxon>Bacteria</taxon>
        <taxon>Bacillati</taxon>
        <taxon>Bacillota</taxon>
        <taxon>Bacilli</taxon>
        <taxon>Bacillales</taxon>
        <taxon>Bacillaceae</taxon>
        <taxon>Cytobacillus</taxon>
    </lineage>
</organism>
<keyword evidence="2" id="KW-1185">Reference proteome</keyword>
<protein>
    <submittedName>
        <fullName evidence="1">Uncharacterized protein</fullName>
    </submittedName>
</protein>
<reference evidence="1 2" key="1">
    <citation type="submission" date="2018-06" db="EMBL/GenBank/DDBJ databases">
        <title>Freshwater and sediment microbial communities from various areas in North America, analyzing microbe dynamics in response to fracking.</title>
        <authorList>
            <person name="Lamendella R."/>
        </authorList>
    </citation>
    <scope>NUCLEOTIDE SEQUENCE [LARGE SCALE GENOMIC DNA]</scope>
    <source>
        <strain evidence="1 2">14_TX</strain>
    </source>
</reference>
<evidence type="ECO:0000313" key="1">
    <source>
        <dbReference type="EMBL" id="RBP92889.1"/>
    </source>
</evidence>
<dbReference type="EMBL" id="QNSF01000006">
    <property type="protein sequence ID" value="RBP92889.1"/>
    <property type="molecule type" value="Genomic_DNA"/>
</dbReference>
<dbReference type="AlphaFoldDB" id="A0A366JXV1"/>
<proteinExistence type="predicted"/>
<dbReference type="Proteomes" id="UP000252731">
    <property type="component" value="Unassembled WGS sequence"/>
</dbReference>
<evidence type="ECO:0000313" key="2">
    <source>
        <dbReference type="Proteomes" id="UP000252731"/>
    </source>
</evidence>
<accession>A0A366JXV1</accession>
<comment type="caution">
    <text evidence="1">The sequence shown here is derived from an EMBL/GenBank/DDBJ whole genome shotgun (WGS) entry which is preliminary data.</text>
</comment>
<gene>
    <name evidence="1" type="ORF">DFO70_10618</name>
</gene>
<sequence length="85" mass="9975">MKFKVETIQDYHVAYLRRIGRYGSANTEVMERLKINRNKPLYSFYIHYSYSFSKPVAFSTNLSFSLRSSSAAFELFTPSMISKKQ</sequence>